<evidence type="ECO:0000313" key="2">
    <source>
        <dbReference type="EMBL" id="VDM71372.1"/>
    </source>
</evidence>
<reference evidence="2 3" key="1">
    <citation type="submission" date="2018-11" db="EMBL/GenBank/DDBJ databases">
        <authorList>
            <consortium name="Pathogen Informatics"/>
        </authorList>
    </citation>
    <scope>NUCLEOTIDE SEQUENCE [LARGE SCALE GENOMIC DNA]</scope>
</reference>
<dbReference type="EMBL" id="UYYB01020139">
    <property type="protein sequence ID" value="VDM71372.1"/>
    <property type="molecule type" value="Genomic_DNA"/>
</dbReference>
<dbReference type="AlphaFoldDB" id="A0A3P7KW04"/>
<evidence type="ECO:0000256" key="1">
    <source>
        <dbReference type="SAM" id="MobiDB-lite"/>
    </source>
</evidence>
<feature type="region of interest" description="Disordered" evidence="1">
    <location>
        <begin position="27"/>
        <end position="48"/>
    </location>
</feature>
<accession>A0A3P7KW04</accession>
<dbReference type="OrthoDB" id="5900193at2759"/>
<dbReference type="Proteomes" id="UP000270094">
    <property type="component" value="Unassembled WGS sequence"/>
</dbReference>
<organism evidence="2 3">
    <name type="scientific">Strongylus vulgaris</name>
    <name type="common">Blood worm</name>
    <dbReference type="NCBI Taxonomy" id="40348"/>
    <lineage>
        <taxon>Eukaryota</taxon>
        <taxon>Metazoa</taxon>
        <taxon>Ecdysozoa</taxon>
        <taxon>Nematoda</taxon>
        <taxon>Chromadorea</taxon>
        <taxon>Rhabditida</taxon>
        <taxon>Rhabditina</taxon>
        <taxon>Rhabditomorpha</taxon>
        <taxon>Strongyloidea</taxon>
        <taxon>Strongylidae</taxon>
        <taxon>Strongylus</taxon>
    </lineage>
</organism>
<evidence type="ECO:0000313" key="3">
    <source>
        <dbReference type="Proteomes" id="UP000270094"/>
    </source>
</evidence>
<keyword evidence="3" id="KW-1185">Reference proteome</keyword>
<sequence length="103" mass="10859">MQVLQAARLRSVRAVNSDDIAHDIISMSSEPSLPPVPSPTESAQNLIEDLLGPISDSASASTDDDGVRLDSLLNGLDIDGVAAVVVELIAVRFLGYPNSNMSR</sequence>
<proteinExistence type="predicted"/>
<protein>
    <submittedName>
        <fullName evidence="2">Uncharacterized protein</fullName>
    </submittedName>
</protein>
<gene>
    <name evidence="2" type="ORF">SVUK_LOCUS6370</name>
</gene>
<name>A0A3P7KW04_STRVU</name>